<evidence type="ECO:0000256" key="1">
    <source>
        <dbReference type="ARBA" id="ARBA00001971"/>
    </source>
</evidence>
<keyword evidence="10" id="KW-0443">Lipid metabolism</keyword>
<evidence type="ECO:0000256" key="8">
    <source>
        <dbReference type="ARBA" id="ARBA00023004"/>
    </source>
</evidence>
<evidence type="ECO:0000256" key="11">
    <source>
        <dbReference type="ARBA" id="ARBA00023166"/>
    </source>
</evidence>
<keyword evidence="8 18" id="KW-0408">Iron</keyword>
<evidence type="ECO:0000256" key="19">
    <source>
        <dbReference type="SAM" id="MobiDB-lite"/>
    </source>
</evidence>
<dbReference type="InterPro" id="IPR002397">
    <property type="entry name" value="Cyt_P450_B"/>
</dbReference>
<evidence type="ECO:0000256" key="9">
    <source>
        <dbReference type="ARBA" id="ARBA00023033"/>
    </source>
</evidence>
<dbReference type="Proteomes" id="UP000466517">
    <property type="component" value="Chromosome"/>
</dbReference>
<dbReference type="GO" id="GO:0016042">
    <property type="term" value="P:lipid catabolic process"/>
    <property type="evidence" value="ECO:0007669"/>
    <property type="project" value="UniProtKB-KW"/>
</dbReference>
<feature type="region of interest" description="Disordered" evidence="19">
    <location>
        <begin position="54"/>
        <end position="93"/>
    </location>
</feature>
<dbReference type="InterPro" id="IPR001128">
    <property type="entry name" value="Cyt_P450"/>
</dbReference>
<dbReference type="EMBL" id="AP022610">
    <property type="protein sequence ID" value="BBZ27361.1"/>
    <property type="molecule type" value="Genomic_DNA"/>
</dbReference>
<keyword evidence="11" id="KW-1207">Sterol metabolism</keyword>
<dbReference type="GO" id="GO:0016705">
    <property type="term" value="F:oxidoreductase activity, acting on paired donors, with incorporation or reduction of molecular oxygen"/>
    <property type="evidence" value="ECO:0007669"/>
    <property type="project" value="InterPro"/>
</dbReference>
<dbReference type="FunFam" id="1.10.630.10:FF:000018">
    <property type="entry name" value="Cytochrome P450 monooxygenase"/>
    <property type="match status" value="1"/>
</dbReference>
<name>A0A7I7XEE1_9MYCO</name>
<dbReference type="RefSeq" id="WP_163735069.1">
    <property type="nucleotide sequence ID" value="NZ_AP022610.1"/>
</dbReference>
<sequence>MTNDIRDMPVERERLLDPPLAYDQLREEQPITRVRFPSGRIGWLVTRFEEGSQVFSDPRMSSQRPRHDVADEDDVDPDANESAEALPPTFNSMDAPDHGAYRRLLSGKFTPKSVQANLQPYIDTIVTEHLDAMAALGADGAPVDLIHELALPIPSLVICELLGVPYGDRDQFHHATEVMMDTSKRRAERDSGAHWLVEYITKLTAEKRADPASEGLLAELIRKSEEDGSILTDEDLIGIGVLLLFAGHDTTMAMIGLSVLTLLTHPTQRRDLAEHPEKIGAAVEELLRYLTIVQFGLGRTAKEDLEIAGQPIAKGDLVVVAMPAANRDPRVFDNPDEPDFDRKMTRHLAFGYGVHQCLGQNIARAELKTILPQLFERFPGLRLATPLEEVEMDTYGTNYGVKKMLVTW</sequence>
<dbReference type="GO" id="GO:0008203">
    <property type="term" value="P:cholesterol metabolic process"/>
    <property type="evidence" value="ECO:0007669"/>
    <property type="project" value="UniProtKB-KW"/>
</dbReference>
<evidence type="ECO:0000256" key="14">
    <source>
        <dbReference type="ARBA" id="ARBA00070775"/>
    </source>
</evidence>
<feature type="compositionally biased region" description="Polar residues" evidence="19">
    <location>
        <begin position="54"/>
        <end position="63"/>
    </location>
</feature>
<evidence type="ECO:0000313" key="20">
    <source>
        <dbReference type="EMBL" id="BBZ27361.1"/>
    </source>
</evidence>
<accession>A0A7I7XEE1</accession>
<dbReference type="InterPro" id="IPR017972">
    <property type="entry name" value="Cyt_P450_CS"/>
</dbReference>
<dbReference type="PANTHER" id="PTHR46696:SF6">
    <property type="entry name" value="P450, PUTATIVE (EUROFUNG)-RELATED"/>
    <property type="match status" value="1"/>
</dbReference>
<dbReference type="AlphaFoldDB" id="A0A7I7XEE1"/>
<keyword evidence="21" id="KW-1185">Reference proteome</keyword>
<dbReference type="PANTHER" id="PTHR46696">
    <property type="entry name" value="P450, PUTATIVE (EUROFUNG)-RELATED"/>
    <property type="match status" value="1"/>
</dbReference>
<comment type="pathway">
    <text evidence="13">Steroid metabolism; cholesterol degradation.</text>
</comment>
<feature type="compositionally biased region" description="Acidic residues" evidence="19">
    <location>
        <begin position="70"/>
        <end position="81"/>
    </location>
</feature>
<evidence type="ECO:0000256" key="6">
    <source>
        <dbReference type="ARBA" id="ARBA00022963"/>
    </source>
</evidence>
<comment type="similarity">
    <text evidence="2 18">Belongs to the cytochrome P450 family.</text>
</comment>
<evidence type="ECO:0000256" key="5">
    <source>
        <dbReference type="ARBA" id="ARBA00022723"/>
    </source>
</evidence>
<dbReference type="Gene3D" id="1.10.630.10">
    <property type="entry name" value="Cytochrome P450"/>
    <property type="match status" value="1"/>
</dbReference>
<gene>
    <name evidence="20" type="ORF">MMAD_16560</name>
</gene>
<dbReference type="CDD" id="cd11030">
    <property type="entry name" value="CYP105-like"/>
    <property type="match status" value="1"/>
</dbReference>
<evidence type="ECO:0000256" key="3">
    <source>
        <dbReference type="ARBA" id="ARBA00022548"/>
    </source>
</evidence>
<evidence type="ECO:0000256" key="16">
    <source>
        <dbReference type="ARBA" id="ARBA00082981"/>
    </source>
</evidence>
<comment type="cofactor">
    <cofactor evidence="1">
        <name>heme</name>
        <dbReference type="ChEBI" id="CHEBI:30413"/>
    </cofactor>
</comment>
<organism evidence="20 21">
    <name type="scientific">Mycolicibacterium madagascariense</name>
    <dbReference type="NCBI Taxonomy" id="212765"/>
    <lineage>
        <taxon>Bacteria</taxon>
        <taxon>Bacillati</taxon>
        <taxon>Actinomycetota</taxon>
        <taxon>Actinomycetes</taxon>
        <taxon>Mycobacteriales</taxon>
        <taxon>Mycobacteriaceae</taxon>
        <taxon>Mycolicibacterium</taxon>
    </lineage>
</organism>
<dbReference type="PROSITE" id="PS00086">
    <property type="entry name" value="CYTOCHROME_P450"/>
    <property type="match status" value="1"/>
</dbReference>
<reference evidence="20 21" key="1">
    <citation type="journal article" date="2019" name="Emerg. Microbes Infect.">
        <title>Comprehensive subspecies identification of 175 nontuberculous mycobacteria species based on 7547 genomic profiles.</title>
        <authorList>
            <person name="Matsumoto Y."/>
            <person name="Kinjo T."/>
            <person name="Motooka D."/>
            <person name="Nabeya D."/>
            <person name="Jung N."/>
            <person name="Uechi K."/>
            <person name="Horii T."/>
            <person name="Iida T."/>
            <person name="Fujita J."/>
            <person name="Nakamura S."/>
        </authorList>
    </citation>
    <scope>NUCLEOTIDE SEQUENCE [LARGE SCALE GENOMIC DNA]</scope>
    <source>
        <strain evidence="20 21">JCM 13574</strain>
    </source>
</reference>
<dbReference type="GO" id="GO:0004497">
    <property type="term" value="F:monooxygenase activity"/>
    <property type="evidence" value="ECO:0007669"/>
    <property type="project" value="UniProtKB-KW"/>
</dbReference>
<dbReference type="InterPro" id="IPR036396">
    <property type="entry name" value="Cyt_P450_sf"/>
</dbReference>
<dbReference type="GO" id="GO:0005506">
    <property type="term" value="F:iron ion binding"/>
    <property type="evidence" value="ECO:0007669"/>
    <property type="project" value="InterPro"/>
</dbReference>
<keyword evidence="12" id="KW-0753">Steroid metabolism</keyword>
<dbReference type="SUPFAM" id="SSF48264">
    <property type="entry name" value="Cytochrome P450"/>
    <property type="match status" value="1"/>
</dbReference>
<keyword evidence="6" id="KW-0442">Lipid degradation</keyword>
<evidence type="ECO:0000256" key="2">
    <source>
        <dbReference type="ARBA" id="ARBA00010617"/>
    </source>
</evidence>
<dbReference type="PRINTS" id="PR00359">
    <property type="entry name" value="BP450"/>
</dbReference>
<evidence type="ECO:0000256" key="17">
    <source>
        <dbReference type="ARBA" id="ARBA00083909"/>
    </source>
</evidence>
<protein>
    <recommendedName>
        <fullName evidence="14">Steroid C26-monooxygenase</fullName>
    </recommendedName>
    <alternativeName>
        <fullName evidence="15">Cholest-4-en-3-one C26-monooxygenase</fullName>
    </alternativeName>
    <alternativeName>
        <fullName evidence="17">Cholesterol C26-monooxygenase</fullName>
    </alternativeName>
    <alternativeName>
        <fullName evidence="16">Steroid C27-monooxygenase</fullName>
    </alternativeName>
</protein>
<evidence type="ECO:0000256" key="15">
    <source>
        <dbReference type="ARBA" id="ARBA00079588"/>
    </source>
</evidence>
<keyword evidence="7 18" id="KW-0560">Oxidoreductase</keyword>
<evidence type="ECO:0000256" key="13">
    <source>
        <dbReference type="ARBA" id="ARBA00049645"/>
    </source>
</evidence>
<evidence type="ECO:0000256" key="12">
    <source>
        <dbReference type="ARBA" id="ARBA00023221"/>
    </source>
</evidence>
<proteinExistence type="inferred from homology"/>
<dbReference type="GO" id="GO:0020037">
    <property type="term" value="F:heme binding"/>
    <property type="evidence" value="ECO:0007669"/>
    <property type="project" value="InterPro"/>
</dbReference>
<evidence type="ECO:0000313" key="21">
    <source>
        <dbReference type="Proteomes" id="UP000466517"/>
    </source>
</evidence>
<keyword evidence="5 18" id="KW-0479">Metal-binding</keyword>
<dbReference type="Pfam" id="PF00067">
    <property type="entry name" value="p450"/>
    <property type="match status" value="1"/>
</dbReference>
<evidence type="ECO:0000256" key="4">
    <source>
        <dbReference type="ARBA" id="ARBA00022617"/>
    </source>
</evidence>
<evidence type="ECO:0000256" key="10">
    <source>
        <dbReference type="ARBA" id="ARBA00023098"/>
    </source>
</evidence>
<keyword evidence="3" id="KW-0153">Cholesterol metabolism</keyword>
<dbReference type="KEGG" id="mmag:MMAD_16560"/>
<keyword evidence="9 18" id="KW-0503">Monooxygenase</keyword>
<dbReference type="PRINTS" id="PR00385">
    <property type="entry name" value="P450"/>
</dbReference>
<keyword evidence="4 18" id="KW-0349">Heme</keyword>
<evidence type="ECO:0000256" key="7">
    <source>
        <dbReference type="ARBA" id="ARBA00023002"/>
    </source>
</evidence>
<evidence type="ECO:0000256" key="18">
    <source>
        <dbReference type="RuleBase" id="RU000461"/>
    </source>
</evidence>